<proteinExistence type="predicted"/>
<dbReference type="HOGENOM" id="CLU_1654859_0_0_1"/>
<organism evidence="2">
    <name type="scientific">Oryza brachyantha</name>
    <name type="common">malo sina</name>
    <dbReference type="NCBI Taxonomy" id="4533"/>
    <lineage>
        <taxon>Eukaryota</taxon>
        <taxon>Viridiplantae</taxon>
        <taxon>Streptophyta</taxon>
        <taxon>Embryophyta</taxon>
        <taxon>Tracheophyta</taxon>
        <taxon>Spermatophyta</taxon>
        <taxon>Magnoliopsida</taxon>
        <taxon>Liliopsida</taxon>
        <taxon>Poales</taxon>
        <taxon>Poaceae</taxon>
        <taxon>BOP clade</taxon>
        <taxon>Oryzoideae</taxon>
        <taxon>Oryzeae</taxon>
        <taxon>Oryzinae</taxon>
        <taxon>Oryza</taxon>
    </lineage>
</organism>
<dbReference type="AlphaFoldDB" id="J3LG79"/>
<evidence type="ECO:0000313" key="2">
    <source>
        <dbReference type="EnsemblPlants" id="OB02G36460.1"/>
    </source>
</evidence>
<keyword evidence="3" id="KW-1185">Reference proteome</keyword>
<evidence type="ECO:0000256" key="1">
    <source>
        <dbReference type="SAM" id="MobiDB-lite"/>
    </source>
</evidence>
<name>J3LG79_ORYBR</name>
<dbReference type="EnsemblPlants" id="OB02G36460.1">
    <property type="protein sequence ID" value="OB02G36460.1"/>
    <property type="gene ID" value="OB02G36460"/>
</dbReference>
<evidence type="ECO:0000313" key="3">
    <source>
        <dbReference type="Proteomes" id="UP000006038"/>
    </source>
</evidence>
<feature type="compositionally biased region" description="Pro residues" evidence="1">
    <location>
        <begin position="142"/>
        <end position="151"/>
    </location>
</feature>
<protein>
    <submittedName>
        <fullName evidence="2">Uncharacterized protein</fullName>
    </submittedName>
</protein>
<feature type="region of interest" description="Disordered" evidence="1">
    <location>
        <begin position="1"/>
        <end position="26"/>
    </location>
</feature>
<sequence>MWARTWRDHRWRRRSSHTSQPHRGLAEMKLGELDTKGVFHPWAWRGDPAPDEEEEPSEAADLGSECSCIESCFGVKVTSGNEAMSDAEHEASEIAGSESGSRLVRVCPQGSADTVAMDDGTENTFDTNYYQNLLAAVVSSPPTRPSPPTTPQPRSLRKTH</sequence>
<feature type="region of interest" description="Disordered" evidence="1">
    <location>
        <begin position="137"/>
        <end position="160"/>
    </location>
</feature>
<dbReference type="Gramene" id="OB02G36460.1">
    <property type="protein sequence ID" value="OB02G36460.1"/>
    <property type="gene ID" value="OB02G36460"/>
</dbReference>
<dbReference type="Proteomes" id="UP000006038">
    <property type="component" value="Unassembled WGS sequence"/>
</dbReference>
<reference evidence="2" key="1">
    <citation type="submission" date="2013-04" db="UniProtKB">
        <authorList>
            <consortium name="EnsemblPlants"/>
        </authorList>
    </citation>
    <scope>IDENTIFICATION</scope>
</reference>
<accession>J3LG79</accession>
<dbReference type="Gene3D" id="1.10.420.10">
    <property type="entry name" value="Peroxidase, domain 2"/>
    <property type="match status" value="1"/>
</dbReference>